<protein>
    <submittedName>
        <fullName evidence="1">Putative Serine/threonine-protein kinase SMG1</fullName>
    </submittedName>
</protein>
<keyword evidence="1" id="KW-0418">Kinase</keyword>
<dbReference type="EMBL" id="LRGB01022974">
    <property type="protein sequence ID" value="KZR96992.1"/>
    <property type="molecule type" value="Genomic_DNA"/>
</dbReference>
<keyword evidence="1" id="KW-0808">Transferase</keyword>
<evidence type="ECO:0000313" key="1">
    <source>
        <dbReference type="EMBL" id="KZR96992.1"/>
    </source>
</evidence>
<proteinExistence type="predicted"/>
<dbReference type="GO" id="GO:0016301">
    <property type="term" value="F:kinase activity"/>
    <property type="evidence" value="ECO:0007669"/>
    <property type="project" value="UniProtKB-KW"/>
</dbReference>
<keyword evidence="2" id="KW-1185">Reference proteome</keyword>
<dbReference type="AlphaFoldDB" id="A0A164EPC2"/>
<feature type="non-terminal residue" evidence="1">
    <location>
        <position position="1"/>
    </location>
</feature>
<sequence>LFEAVQPAGGGLHIYGSECTTEDWINQTEKYISDKILASKDRMNELVSKQSTRVEELHELNPIMRSQLAVHHQLLSDVHSVLKSMAKCEMGDGSVSHYLEKHRQFSECCSSVPRRLATKDYHFKKCKWCINMKCVLNTHF</sequence>
<name>A0A164EPC2_9CRUS</name>
<reference evidence="1 2" key="1">
    <citation type="submission" date="2016-03" db="EMBL/GenBank/DDBJ databases">
        <title>EvidentialGene: Evidence-directed Construction of Genes on Genomes.</title>
        <authorList>
            <person name="Gilbert D.G."/>
            <person name="Choi J.-H."/>
            <person name="Mockaitis K."/>
            <person name="Colbourne J."/>
            <person name="Pfrender M."/>
        </authorList>
    </citation>
    <scope>NUCLEOTIDE SEQUENCE [LARGE SCALE GENOMIC DNA]</scope>
    <source>
        <strain evidence="1 2">Xinb3</strain>
        <tissue evidence="1">Complete organism</tissue>
    </source>
</reference>
<comment type="caution">
    <text evidence="1">The sequence shown here is derived from an EMBL/GenBank/DDBJ whole genome shotgun (WGS) entry which is preliminary data.</text>
</comment>
<accession>A0A164EPC2</accession>
<organism evidence="1 2">
    <name type="scientific">Daphnia magna</name>
    <dbReference type="NCBI Taxonomy" id="35525"/>
    <lineage>
        <taxon>Eukaryota</taxon>
        <taxon>Metazoa</taxon>
        <taxon>Ecdysozoa</taxon>
        <taxon>Arthropoda</taxon>
        <taxon>Crustacea</taxon>
        <taxon>Branchiopoda</taxon>
        <taxon>Diplostraca</taxon>
        <taxon>Cladocera</taxon>
        <taxon>Anomopoda</taxon>
        <taxon>Daphniidae</taxon>
        <taxon>Daphnia</taxon>
    </lineage>
</organism>
<dbReference type="Proteomes" id="UP000076858">
    <property type="component" value="Unassembled WGS sequence"/>
</dbReference>
<evidence type="ECO:0000313" key="2">
    <source>
        <dbReference type="Proteomes" id="UP000076858"/>
    </source>
</evidence>
<dbReference type="OrthoDB" id="10065496at2759"/>
<gene>
    <name evidence="1" type="ORF">APZ42_008360</name>
</gene>